<dbReference type="EMBL" id="SSTE01023138">
    <property type="protein sequence ID" value="KAA0025396.1"/>
    <property type="molecule type" value="Genomic_DNA"/>
</dbReference>
<gene>
    <name evidence="1" type="ORF">E6C27_scaffold1220G00280</name>
</gene>
<dbReference type="PANTHER" id="PTHR31973:SF187">
    <property type="entry name" value="MUTATOR TRANSPOSASE MUDRA PROTEIN"/>
    <property type="match status" value="1"/>
</dbReference>
<name>A0A5A7SHS9_CUCMM</name>
<reference evidence="1 2" key="1">
    <citation type="submission" date="2019-08" db="EMBL/GenBank/DDBJ databases">
        <title>Draft genome sequences of two oriental melons (Cucumis melo L. var makuwa).</title>
        <authorList>
            <person name="Kwon S.-Y."/>
        </authorList>
    </citation>
    <scope>NUCLEOTIDE SEQUENCE [LARGE SCALE GENOMIC DNA]</scope>
    <source>
        <strain evidence="2">cv. SW 3</strain>
        <tissue evidence="1">Leaf</tissue>
    </source>
</reference>
<protein>
    <submittedName>
        <fullName evidence="1">Protein FAR1-RELATED SEQUENCE 3-like</fullName>
    </submittedName>
</protein>
<evidence type="ECO:0000313" key="2">
    <source>
        <dbReference type="Proteomes" id="UP000321393"/>
    </source>
</evidence>
<dbReference type="AlphaFoldDB" id="A0A5A7SHS9"/>
<dbReference type="PANTHER" id="PTHR31973">
    <property type="entry name" value="POLYPROTEIN, PUTATIVE-RELATED"/>
    <property type="match status" value="1"/>
</dbReference>
<organism evidence="1 2">
    <name type="scientific">Cucumis melo var. makuwa</name>
    <name type="common">Oriental melon</name>
    <dbReference type="NCBI Taxonomy" id="1194695"/>
    <lineage>
        <taxon>Eukaryota</taxon>
        <taxon>Viridiplantae</taxon>
        <taxon>Streptophyta</taxon>
        <taxon>Embryophyta</taxon>
        <taxon>Tracheophyta</taxon>
        <taxon>Spermatophyta</taxon>
        <taxon>Magnoliopsida</taxon>
        <taxon>eudicotyledons</taxon>
        <taxon>Gunneridae</taxon>
        <taxon>Pentapetalae</taxon>
        <taxon>rosids</taxon>
        <taxon>fabids</taxon>
        <taxon>Cucurbitales</taxon>
        <taxon>Cucurbitaceae</taxon>
        <taxon>Benincaseae</taxon>
        <taxon>Cucumis</taxon>
    </lineage>
</organism>
<dbReference type="Proteomes" id="UP000321393">
    <property type="component" value="Unassembled WGS sequence"/>
</dbReference>
<dbReference type="OrthoDB" id="660475at2759"/>
<proteinExistence type="predicted"/>
<evidence type="ECO:0000313" key="1">
    <source>
        <dbReference type="EMBL" id="KAA0025396.1"/>
    </source>
</evidence>
<comment type="caution">
    <text evidence="1">The sequence shown here is derived from an EMBL/GenBank/DDBJ whole genome shotgun (WGS) entry which is preliminary data.</text>
</comment>
<sequence length="126" mass="14556">MVKILHSDAVESYILLPRLFDKLVESNQGTCTDLEMDDSGHFKFCFMAFGASIEGWKYCRPIISVDGTFFKYSENDVSWTLFFKKIRGSFLEQANLVIVSDRHFSIPKGVLRVFPDVEYCVFTNIF</sequence>
<accession>A0A5A7SHS9</accession>